<proteinExistence type="predicted"/>
<dbReference type="PATRIC" id="fig|1050174.4.peg.260"/>
<protein>
    <submittedName>
        <fullName evidence="2">Uncharacterized protein</fullName>
    </submittedName>
</protein>
<keyword evidence="1" id="KW-0812">Transmembrane</keyword>
<gene>
    <name evidence="2" type="ORF">CEPID_01285</name>
</gene>
<feature type="transmembrane region" description="Helical" evidence="1">
    <location>
        <begin position="17"/>
        <end position="40"/>
    </location>
</feature>
<keyword evidence="3" id="KW-1185">Reference proteome</keyword>
<organism evidence="2 3">
    <name type="scientific">Corynebacterium epidermidicanis</name>
    <dbReference type="NCBI Taxonomy" id="1050174"/>
    <lineage>
        <taxon>Bacteria</taxon>
        <taxon>Bacillati</taxon>
        <taxon>Actinomycetota</taxon>
        <taxon>Actinomycetes</taxon>
        <taxon>Mycobacteriales</taxon>
        <taxon>Corynebacteriaceae</taxon>
        <taxon>Corynebacterium</taxon>
    </lineage>
</organism>
<dbReference type="STRING" id="1050174.CEPID_01285"/>
<sequence length="44" mass="5246">MWLEIARFVPLVGIGRAIFRVLVLVNRDIFTMLIVLIAYWRKSR</sequence>
<dbReference type="Proteomes" id="UP000035368">
    <property type="component" value="Chromosome"/>
</dbReference>
<dbReference type="AlphaFoldDB" id="A0A0G3GM05"/>
<keyword evidence="1" id="KW-1133">Transmembrane helix</keyword>
<keyword evidence="1" id="KW-0472">Membrane</keyword>
<accession>A0A0G3GM05</accession>
<evidence type="ECO:0000313" key="2">
    <source>
        <dbReference type="EMBL" id="AKK02144.1"/>
    </source>
</evidence>
<dbReference type="KEGG" id="cei:CEPID_01285"/>
<evidence type="ECO:0000256" key="1">
    <source>
        <dbReference type="SAM" id="Phobius"/>
    </source>
</evidence>
<reference evidence="2 3" key="1">
    <citation type="submission" date="2015-05" db="EMBL/GenBank/DDBJ databases">
        <title>Complete genome sequence of Corynebacterium epidermidicanis DSM 45586, isolated from the skin of a dog suffering from pruritus.</title>
        <authorList>
            <person name="Ruckert C."/>
            <person name="Albersmeier A."/>
            <person name="Winkler A."/>
            <person name="Tauch A."/>
        </authorList>
    </citation>
    <scope>NUCLEOTIDE SEQUENCE [LARGE SCALE GENOMIC DNA]</scope>
    <source>
        <strain evidence="2 3">DSM 45586</strain>
    </source>
</reference>
<name>A0A0G3GM05_9CORY</name>
<dbReference type="EMBL" id="CP011541">
    <property type="protein sequence ID" value="AKK02144.1"/>
    <property type="molecule type" value="Genomic_DNA"/>
</dbReference>
<evidence type="ECO:0000313" key="3">
    <source>
        <dbReference type="Proteomes" id="UP000035368"/>
    </source>
</evidence>